<evidence type="ECO:0000256" key="1">
    <source>
        <dbReference type="PROSITE-ProRule" id="PRU00325"/>
    </source>
</evidence>
<dbReference type="Pfam" id="PF04434">
    <property type="entry name" value="SWIM"/>
    <property type="match status" value="1"/>
</dbReference>
<keyword evidence="1" id="KW-0862">Zinc</keyword>
<organism evidence="3 4">
    <name type="scientific">Actinomadura pelletieri DSM 43383</name>
    <dbReference type="NCBI Taxonomy" id="1120940"/>
    <lineage>
        <taxon>Bacteria</taxon>
        <taxon>Bacillati</taxon>
        <taxon>Actinomycetota</taxon>
        <taxon>Actinomycetes</taxon>
        <taxon>Streptosporangiales</taxon>
        <taxon>Thermomonosporaceae</taxon>
        <taxon>Actinomadura</taxon>
    </lineage>
</organism>
<dbReference type="PANTHER" id="PTHR38133:SF1">
    <property type="entry name" value="SLR1429 PROTEIN"/>
    <property type="match status" value="1"/>
</dbReference>
<dbReference type="GO" id="GO:0008270">
    <property type="term" value="F:zinc ion binding"/>
    <property type="evidence" value="ECO:0007669"/>
    <property type="project" value="UniProtKB-KW"/>
</dbReference>
<accession>A0A495QQA3</accession>
<keyword evidence="1" id="KW-0479">Metal-binding</keyword>
<name>A0A495QQA3_9ACTN</name>
<gene>
    <name evidence="3" type="ORF">BZB76_3660</name>
</gene>
<dbReference type="EMBL" id="RBWU01000003">
    <property type="protein sequence ID" value="RKS75128.1"/>
    <property type="molecule type" value="Genomic_DNA"/>
</dbReference>
<dbReference type="AlphaFoldDB" id="A0A495QQA3"/>
<comment type="caution">
    <text evidence="3">The sequence shown here is derived from an EMBL/GenBank/DDBJ whole genome shotgun (WGS) entry which is preliminary data.</text>
</comment>
<evidence type="ECO:0000259" key="2">
    <source>
        <dbReference type="PROSITE" id="PS50966"/>
    </source>
</evidence>
<dbReference type="OrthoDB" id="188274at2"/>
<evidence type="ECO:0000313" key="4">
    <source>
        <dbReference type="Proteomes" id="UP000274601"/>
    </source>
</evidence>
<dbReference type="PANTHER" id="PTHR38133">
    <property type="entry name" value="SLR1429 PROTEIN"/>
    <property type="match status" value="1"/>
</dbReference>
<dbReference type="Proteomes" id="UP000274601">
    <property type="component" value="Unassembled WGS sequence"/>
</dbReference>
<evidence type="ECO:0000313" key="3">
    <source>
        <dbReference type="EMBL" id="RKS75128.1"/>
    </source>
</evidence>
<dbReference type="RefSeq" id="WP_121435444.1">
    <property type="nucleotide sequence ID" value="NZ_RBWU01000003.1"/>
</dbReference>
<keyword evidence="1" id="KW-0863">Zinc-finger</keyword>
<feature type="domain" description="SWIM-type" evidence="2">
    <location>
        <begin position="130"/>
        <end position="159"/>
    </location>
</feature>
<proteinExistence type="predicted"/>
<dbReference type="InterPro" id="IPR007527">
    <property type="entry name" value="Znf_SWIM"/>
</dbReference>
<reference evidence="3 4" key="1">
    <citation type="submission" date="2018-10" db="EMBL/GenBank/DDBJ databases">
        <title>Genomic Encyclopedia of Archaeal and Bacterial Type Strains, Phase II (KMG-II): from individual species to whole genera.</title>
        <authorList>
            <person name="Goeker M."/>
        </authorList>
    </citation>
    <scope>NUCLEOTIDE SEQUENCE [LARGE SCALE GENOMIC DNA]</scope>
    <source>
        <strain evidence="3 4">DSM 43383</strain>
    </source>
</reference>
<sequence>MDEGLDGFEGIRARTRRGSIGSQWWSRRFIDLVESFADKGRLQRGRAYARKGHVFDLKVAPYEVTARVHGTAPDPYEVALGIEAIDADGWRAAERELASRAVFRARLLAGEMPPEIEWVFAELGLSLFPYSAEDLHLMCDCPDWGDPCKHAAAVLYLLAEAFDDDPFLILQWNGRGRQQLLAALRRGAATEPDPFDLEDEPLTASGFWTPPSGLAHLRDRPATPPVPPGFVLRVAPPPPIKIRRRPLTDVLAPAYEALTPE</sequence>
<dbReference type="PROSITE" id="PS50966">
    <property type="entry name" value="ZF_SWIM"/>
    <property type="match status" value="1"/>
</dbReference>
<protein>
    <submittedName>
        <fullName evidence="3">Putative Zn finger protein</fullName>
    </submittedName>
</protein>
<keyword evidence="4" id="KW-1185">Reference proteome</keyword>